<accession>W1PSD7</accession>
<sequence length="198" mass="22828">MWSTQLWYVETSFCFQGYPLVPSVFKEWRSTSVELLELALLLTSMSMIGVLDIVKLHVNFKWFKELVEFFNHANNTFFLLINEVTFVLEELASLLSLRLTRTPYYPPTGNDDCIAIGKRLFGPRVKWVDLESLVEGMDNVPQEGIMRTFLFCLIGFVLFLTGINMVSSTDLLYLTFREHNEVTIVLVVLADIFSGLYN</sequence>
<keyword evidence="1" id="KW-1133">Transmembrane helix</keyword>
<protein>
    <submittedName>
        <fullName evidence="2">Uncharacterized protein</fullName>
    </submittedName>
</protein>
<evidence type="ECO:0000256" key="1">
    <source>
        <dbReference type="SAM" id="Phobius"/>
    </source>
</evidence>
<keyword evidence="1" id="KW-0812">Transmembrane</keyword>
<dbReference type="Proteomes" id="UP000017836">
    <property type="component" value="Unassembled WGS sequence"/>
</dbReference>
<organism evidence="2 3">
    <name type="scientific">Amborella trichopoda</name>
    <dbReference type="NCBI Taxonomy" id="13333"/>
    <lineage>
        <taxon>Eukaryota</taxon>
        <taxon>Viridiplantae</taxon>
        <taxon>Streptophyta</taxon>
        <taxon>Embryophyta</taxon>
        <taxon>Tracheophyta</taxon>
        <taxon>Spermatophyta</taxon>
        <taxon>Magnoliopsida</taxon>
        <taxon>Amborellales</taxon>
        <taxon>Amborellaceae</taxon>
        <taxon>Amborella</taxon>
    </lineage>
</organism>
<reference evidence="3" key="1">
    <citation type="journal article" date="2013" name="Science">
        <title>The Amborella genome and the evolution of flowering plants.</title>
        <authorList>
            <consortium name="Amborella Genome Project"/>
        </authorList>
    </citation>
    <scope>NUCLEOTIDE SEQUENCE [LARGE SCALE GENOMIC DNA]</scope>
</reference>
<name>W1PSD7_AMBTC</name>
<evidence type="ECO:0000313" key="2">
    <source>
        <dbReference type="EMBL" id="ERN10744.1"/>
    </source>
</evidence>
<proteinExistence type="predicted"/>
<dbReference type="EMBL" id="KI392798">
    <property type="protein sequence ID" value="ERN10744.1"/>
    <property type="molecule type" value="Genomic_DNA"/>
</dbReference>
<gene>
    <name evidence="2" type="ORF">AMTR_s00027p00151400</name>
</gene>
<dbReference type="Gramene" id="ERN10744">
    <property type="protein sequence ID" value="ERN10744"/>
    <property type="gene ID" value="AMTR_s00027p00151400"/>
</dbReference>
<dbReference type="HOGENOM" id="CLU_1379805_0_0_1"/>
<keyword evidence="3" id="KW-1185">Reference proteome</keyword>
<feature type="transmembrane region" description="Helical" evidence="1">
    <location>
        <begin position="148"/>
        <end position="167"/>
    </location>
</feature>
<keyword evidence="1" id="KW-0472">Membrane</keyword>
<evidence type="ECO:0000313" key="3">
    <source>
        <dbReference type="Proteomes" id="UP000017836"/>
    </source>
</evidence>
<dbReference type="AlphaFoldDB" id="W1PSD7"/>